<feature type="chain" id="PRO_5020439230" description="LTXXQ motif family protein" evidence="2">
    <location>
        <begin position="19"/>
        <end position="144"/>
    </location>
</feature>
<evidence type="ECO:0000313" key="3">
    <source>
        <dbReference type="EMBL" id="THF51299.1"/>
    </source>
</evidence>
<evidence type="ECO:0000256" key="2">
    <source>
        <dbReference type="SAM" id="SignalP"/>
    </source>
</evidence>
<name>A0A4S4A084_9FLAO</name>
<proteinExistence type="predicted"/>
<dbReference type="OrthoDB" id="956918at2"/>
<keyword evidence="2" id="KW-0732">Signal</keyword>
<feature type="signal peptide" evidence="2">
    <location>
        <begin position="1"/>
        <end position="18"/>
    </location>
</feature>
<evidence type="ECO:0008006" key="5">
    <source>
        <dbReference type="Google" id="ProtNLM"/>
    </source>
</evidence>
<feature type="region of interest" description="Disordered" evidence="1">
    <location>
        <begin position="117"/>
        <end position="144"/>
    </location>
</feature>
<dbReference type="AlphaFoldDB" id="A0A4S4A084"/>
<protein>
    <recommendedName>
        <fullName evidence="5">LTXXQ motif family protein</fullName>
    </recommendedName>
</protein>
<gene>
    <name evidence="3" type="ORF">E6C50_05890</name>
</gene>
<organism evidence="3 4">
    <name type="scientific">Flavobacterium supellecticarium</name>
    <dbReference type="NCBI Taxonomy" id="2565924"/>
    <lineage>
        <taxon>Bacteria</taxon>
        <taxon>Pseudomonadati</taxon>
        <taxon>Bacteroidota</taxon>
        <taxon>Flavobacteriia</taxon>
        <taxon>Flavobacteriales</taxon>
        <taxon>Flavobacteriaceae</taxon>
        <taxon>Flavobacterium</taxon>
    </lineage>
</organism>
<evidence type="ECO:0000313" key="4">
    <source>
        <dbReference type="Proteomes" id="UP000307507"/>
    </source>
</evidence>
<feature type="compositionally biased region" description="Basic and acidic residues" evidence="1">
    <location>
        <begin position="118"/>
        <end position="132"/>
    </location>
</feature>
<reference evidence="3 4" key="1">
    <citation type="submission" date="2019-04" db="EMBL/GenBank/DDBJ databases">
        <title>Flavobacterium sp. nov. isolated from construction timber.</title>
        <authorList>
            <person name="Lin S.-Y."/>
            <person name="Chang C.-T."/>
            <person name="Young C.-C."/>
        </authorList>
    </citation>
    <scope>NUCLEOTIDE SEQUENCE [LARGE SCALE GENOMIC DNA]</scope>
    <source>
        <strain evidence="3 4">CC-CTC003</strain>
    </source>
</reference>
<comment type="caution">
    <text evidence="3">The sequence shown here is derived from an EMBL/GenBank/DDBJ whole genome shotgun (WGS) entry which is preliminary data.</text>
</comment>
<evidence type="ECO:0000256" key="1">
    <source>
        <dbReference type="SAM" id="MobiDB-lite"/>
    </source>
</evidence>
<dbReference type="EMBL" id="SSNZ01000002">
    <property type="protein sequence ID" value="THF51299.1"/>
    <property type="molecule type" value="Genomic_DNA"/>
</dbReference>
<sequence>MKKLVLAVCLCATMLGFAQEKESRGGRERLAPEQQVQLQVKKMTLDLDLTAKQQKEVEKLLMDQSKKREEARATQGDVRKNYKEMTADERFALQNKRMDDKIAFKGEMKKILNSGQMEKWEKQSEMRQEKITKRTRNFKNNAPE</sequence>
<keyword evidence="4" id="KW-1185">Reference proteome</keyword>
<dbReference type="Proteomes" id="UP000307507">
    <property type="component" value="Unassembled WGS sequence"/>
</dbReference>
<dbReference type="RefSeq" id="WP_136402285.1">
    <property type="nucleotide sequence ID" value="NZ_SSNZ01000002.1"/>
</dbReference>
<accession>A0A4S4A084</accession>